<feature type="domain" description="GTD-binding" evidence="8">
    <location>
        <begin position="317"/>
        <end position="415"/>
    </location>
</feature>
<dbReference type="GO" id="GO:0080115">
    <property type="term" value="F:myosin XI tail binding"/>
    <property type="evidence" value="ECO:0007669"/>
    <property type="project" value="UniProtKB-ARBA"/>
</dbReference>
<evidence type="ECO:0000313" key="9">
    <source>
        <dbReference type="EMBL" id="WOH10502.1"/>
    </source>
</evidence>
<accession>A0AAF0XNU5</accession>
<dbReference type="PANTHER" id="PTHR31448:SF9">
    <property type="entry name" value="MYOSIN-BINDING PROTEIN 6-RELATED"/>
    <property type="match status" value="1"/>
</dbReference>
<feature type="region of interest" description="Disordered" evidence="6">
    <location>
        <begin position="437"/>
        <end position="483"/>
    </location>
</feature>
<dbReference type="PANTHER" id="PTHR31448">
    <property type="entry name" value="MYOSIN-BINDING PROTEIN 2"/>
    <property type="match status" value="1"/>
</dbReference>
<sequence>MSSGYKQFVEDNLGEIPQFIIYAVLEMVIICLLYVEAGLAFVSYEFARFFDLQIPCLLCSRIDHVLLNKDSHMFHNESFCESHKKAVSSLAYCHFHRKISDIKNMCEGCLLSFATDRDSDTDNPKPLVGMLHKDADVFVEDDHKIFVDAKLAEKGSINRCVCCGEPLSNKSSKKFVKNPSMKAATISSTPSSPRVPPLMKEEGRNLELPLSRFSELKFTTNAEPEVQEDATGNNTEQQQIKEDLKQFLPDAEDMPEDVIRTPSTVKGNKFFGIPLTDATQAAGTPKWANRLAKRVQLEKDLFAEPTDLNPMNEPESEALNRLKKQVRADRKSLVELSMELDEERSASAIAANNAMAMITRLQAEKAAVQMEALQYQRMMEEQAEYDQEAVQIMKDILVKREGEIRILEADLETYKEKYGELKKAGSVECEVDADEDYQDMQSQSVSPSGFKSEFGSPSGHYGEHEHTTERSRDLRGGTAEASFDNEGDKSYLLGKLTNLEDKIQSASDEAAGSLSNVPDMVVAEDESRGSLVRQKLGIKPSLTERLRAIEADSECLKHAAMTLQR</sequence>
<evidence type="ECO:0000259" key="8">
    <source>
        <dbReference type="PROSITE" id="PS51775"/>
    </source>
</evidence>
<dbReference type="Pfam" id="PF04576">
    <property type="entry name" value="Zein-binding"/>
    <property type="match status" value="1"/>
</dbReference>
<name>A0AAF0XNU5_DAUCS</name>
<dbReference type="PROSITE" id="PS51775">
    <property type="entry name" value="GTD_BINDING"/>
    <property type="match status" value="1"/>
</dbReference>
<dbReference type="Proteomes" id="UP000077755">
    <property type="component" value="Chromosome 7"/>
</dbReference>
<dbReference type="InterPro" id="IPR007656">
    <property type="entry name" value="GTD-bd"/>
</dbReference>
<keyword evidence="4 7" id="KW-0472">Membrane</keyword>
<keyword evidence="5" id="KW-0175">Coiled coil</keyword>
<proteinExistence type="predicted"/>
<evidence type="ECO:0000256" key="6">
    <source>
        <dbReference type="SAM" id="MobiDB-lite"/>
    </source>
</evidence>
<comment type="subcellular location">
    <subcellularLocation>
        <location evidence="1">Membrane</location>
        <topology evidence="1">Single-pass membrane protein</topology>
    </subcellularLocation>
</comment>
<protein>
    <recommendedName>
        <fullName evidence="8">GTD-binding domain-containing protein</fullName>
    </recommendedName>
</protein>
<gene>
    <name evidence="9" type="ORF">DCAR_0729971</name>
</gene>
<evidence type="ECO:0000313" key="10">
    <source>
        <dbReference type="Proteomes" id="UP000077755"/>
    </source>
</evidence>
<dbReference type="InterPro" id="IPR039306">
    <property type="entry name" value="MYOB"/>
</dbReference>
<feature type="compositionally biased region" description="Polar residues" evidence="6">
    <location>
        <begin position="439"/>
        <end position="449"/>
    </location>
</feature>
<keyword evidence="3 7" id="KW-1133">Transmembrane helix</keyword>
<organism evidence="9 10">
    <name type="scientific">Daucus carota subsp. sativus</name>
    <name type="common">Carrot</name>
    <dbReference type="NCBI Taxonomy" id="79200"/>
    <lineage>
        <taxon>Eukaryota</taxon>
        <taxon>Viridiplantae</taxon>
        <taxon>Streptophyta</taxon>
        <taxon>Embryophyta</taxon>
        <taxon>Tracheophyta</taxon>
        <taxon>Spermatophyta</taxon>
        <taxon>Magnoliopsida</taxon>
        <taxon>eudicotyledons</taxon>
        <taxon>Gunneridae</taxon>
        <taxon>Pentapetalae</taxon>
        <taxon>asterids</taxon>
        <taxon>campanulids</taxon>
        <taxon>Apiales</taxon>
        <taxon>Apiaceae</taxon>
        <taxon>Apioideae</taxon>
        <taxon>Scandiceae</taxon>
        <taxon>Daucinae</taxon>
        <taxon>Daucus</taxon>
        <taxon>Daucus sect. Daucus</taxon>
    </lineage>
</organism>
<evidence type="ECO:0000256" key="3">
    <source>
        <dbReference type="ARBA" id="ARBA00022989"/>
    </source>
</evidence>
<keyword evidence="2 7" id="KW-0812">Transmembrane</keyword>
<feature type="compositionally biased region" description="Basic and acidic residues" evidence="6">
    <location>
        <begin position="461"/>
        <end position="475"/>
    </location>
</feature>
<dbReference type="GO" id="GO:0016020">
    <property type="term" value="C:membrane"/>
    <property type="evidence" value="ECO:0007669"/>
    <property type="project" value="UniProtKB-SubCell"/>
</dbReference>
<reference evidence="9" key="2">
    <citation type="submission" date="2022-03" db="EMBL/GenBank/DDBJ databases">
        <title>Draft title - Genomic analysis of global carrot germplasm unveils the trajectory of domestication and the origin of high carotenoid orange carrot.</title>
        <authorList>
            <person name="Iorizzo M."/>
            <person name="Ellison S."/>
            <person name="Senalik D."/>
            <person name="Macko-Podgorni A."/>
            <person name="Grzebelus D."/>
            <person name="Bostan H."/>
            <person name="Rolling W."/>
            <person name="Curaba J."/>
            <person name="Simon P."/>
        </authorList>
    </citation>
    <scope>NUCLEOTIDE SEQUENCE</scope>
    <source>
        <tissue evidence="9">Leaf</tissue>
    </source>
</reference>
<evidence type="ECO:0000256" key="5">
    <source>
        <dbReference type="SAM" id="Coils"/>
    </source>
</evidence>
<feature type="transmembrane region" description="Helical" evidence="7">
    <location>
        <begin position="20"/>
        <end position="42"/>
    </location>
</feature>
<evidence type="ECO:0000256" key="2">
    <source>
        <dbReference type="ARBA" id="ARBA00022692"/>
    </source>
</evidence>
<evidence type="ECO:0000256" key="1">
    <source>
        <dbReference type="ARBA" id="ARBA00004167"/>
    </source>
</evidence>
<reference evidence="9" key="1">
    <citation type="journal article" date="2016" name="Nat. Genet.">
        <title>A high-quality carrot genome assembly provides new insights into carotenoid accumulation and asterid genome evolution.</title>
        <authorList>
            <person name="Iorizzo M."/>
            <person name="Ellison S."/>
            <person name="Senalik D."/>
            <person name="Zeng P."/>
            <person name="Satapoomin P."/>
            <person name="Huang J."/>
            <person name="Bowman M."/>
            <person name="Iovene M."/>
            <person name="Sanseverino W."/>
            <person name="Cavagnaro P."/>
            <person name="Yildiz M."/>
            <person name="Macko-Podgorni A."/>
            <person name="Moranska E."/>
            <person name="Grzebelus E."/>
            <person name="Grzebelus D."/>
            <person name="Ashrafi H."/>
            <person name="Zheng Z."/>
            <person name="Cheng S."/>
            <person name="Spooner D."/>
            <person name="Van Deynze A."/>
            <person name="Simon P."/>
        </authorList>
    </citation>
    <scope>NUCLEOTIDE SEQUENCE</scope>
    <source>
        <tissue evidence="9">Leaf</tissue>
    </source>
</reference>
<keyword evidence="10" id="KW-1185">Reference proteome</keyword>
<dbReference type="AlphaFoldDB" id="A0AAF0XNU5"/>
<evidence type="ECO:0000256" key="4">
    <source>
        <dbReference type="ARBA" id="ARBA00023136"/>
    </source>
</evidence>
<feature type="coiled-coil region" evidence="5">
    <location>
        <begin position="319"/>
        <end position="424"/>
    </location>
</feature>
<evidence type="ECO:0000256" key="7">
    <source>
        <dbReference type="SAM" id="Phobius"/>
    </source>
</evidence>
<dbReference type="EMBL" id="CP093349">
    <property type="protein sequence ID" value="WOH10502.1"/>
    <property type="molecule type" value="Genomic_DNA"/>
</dbReference>